<organism evidence="8">
    <name type="scientific">Eutreptiella gymnastica</name>
    <dbReference type="NCBI Taxonomy" id="73025"/>
    <lineage>
        <taxon>Eukaryota</taxon>
        <taxon>Discoba</taxon>
        <taxon>Euglenozoa</taxon>
        <taxon>Euglenida</taxon>
        <taxon>Spirocuta</taxon>
        <taxon>Euglenophyceae</taxon>
        <taxon>Eutreptiales</taxon>
        <taxon>Eutreptiaceae</taxon>
        <taxon>Eutreptiella</taxon>
    </lineage>
</organism>
<dbReference type="AlphaFoldDB" id="A0A7S4CQ18"/>
<dbReference type="GO" id="GO:0005737">
    <property type="term" value="C:cytoplasm"/>
    <property type="evidence" value="ECO:0007669"/>
    <property type="project" value="TreeGrafter"/>
</dbReference>
<evidence type="ECO:0000256" key="2">
    <source>
        <dbReference type="ARBA" id="ARBA00013194"/>
    </source>
</evidence>
<dbReference type="PROSITE" id="PS50059">
    <property type="entry name" value="FKBP_PPIASE"/>
    <property type="match status" value="1"/>
</dbReference>
<keyword evidence="6" id="KW-1133">Transmembrane helix</keyword>
<dbReference type="EMBL" id="HBJA01041919">
    <property type="protein sequence ID" value="CAE0803227.1"/>
    <property type="molecule type" value="Transcribed_RNA"/>
</dbReference>
<comment type="catalytic activity">
    <reaction evidence="1 5">
        <text>[protein]-peptidylproline (omega=180) = [protein]-peptidylproline (omega=0)</text>
        <dbReference type="Rhea" id="RHEA:16237"/>
        <dbReference type="Rhea" id="RHEA-COMP:10747"/>
        <dbReference type="Rhea" id="RHEA-COMP:10748"/>
        <dbReference type="ChEBI" id="CHEBI:83833"/>
        <dbReference type="ChEBI" id="CHEBI:83834"/>
        <dbReference type="EC" id="5.2.1.8"/>
    </reaction>
</comment>
<feature type="domain" description="PPIase FKBP-type" evidence="7">
    <location>
        <begin position="133"/>
        <end position="224"/>
    </location>
</feature>
<dbReference type="InterPro" id="IPR050689">
    <property type="entry name" value="FKBP-type_PPIase"/>
</dbReference>
<evidence type="ECO:0000256" key="4">
    <source>
        <dbReference type="ARBA" id="ARBA00023235"/>
    </source>
</evidence>
<dbReference type="PANTHER" id="PTHR10516:SF443">
    <property type="entry name" value="FK506-BINDING PROTEIN 59-RELATED"/>
    <property type="match status" value="1"/>
</dbReference>
<evidence type="ECO:0000259" key="7">
    <source>
        <dbReference type="PROSITE" id="PS50059"/>
    </source>
</evidence>
<reference evidence="8" key="1">
    <citation type="submission" date="2021-01" db="EMBL/GenBank/DDBJ databases">
        <authorList>
            <person name="Corre E."/>
            <person name="Pelletier E."/>
            <person name="Niang G."/>
            <person name="Scheremetjew M."/>
            <person name="Finn R."/>
            <person name="Kale V."/>
            <person name="Holt S."/>
            <person name="Cochrane G."/>
            <person name="Meng A."/>
            <person name="Brown T."/>
            <person name="Cohen L."/>
        </authorList>
    </citation>
    <scope>NUCLEOTIDE SEQUENCE</scope>
    <source>
        <strain evidence="8">CCMP1594</strain>
    </source>
</reference>
<evidence type="ECO:0000256" key="5">
    <source>
        <dbReference type="PROSITE-ProRule" id="PRU00277"/>
    </source>
</evidence>
<evidence type="ECO:0000256" key="6">
    <source>
        <dbReference type="SAM" id="Phobius"/>
    </source>
</evidence>
<evidence type="ECO:0000313" key="8">
    <source>
        <dbReference type="EMBL" id="CAE0803227.1"/>
    </source>
</evidence>
<keyword evidence="3 5" id="KW-0697">Rotamase</keyword>
<name>A0A7S4CQ18_9EUGL</name>
<proteinExistence type="predicted"/>
<dbReference type="PANTHER" id="PTHR10516">
    <property type="entry name" value="PEPTIDYL-PROLYL CIS-TRANS ISOMERASE"/>
    <property type="match status" value="1"/>
</dbReference>
<accession>A0A7S4CQ18</accession>
<dbReference type="EC" id="5.2.1.8" evidence="2 5"/>
<evidence type="ECO:0000256" key="3">
    <source>
        <dbReference type="ARBA" id="ARBA00023110"/>
    </source>
</evidence>
<keyword evidence="6" id="KW-0472">Membrane</keyword>
<sequence length="224" mass="23659">MASPMRQYQSLGLVPPAPRPRSSQALAYAIVMAAGLVLGGLVGLLWPPAPGAGAVQFEAASPTLFKPGMAHAPRPMWGSIRPHGHGSARPRLEVVQMHAAQGSAEWGTVQSIPNMDTKYHVVRSGTLPEVRRNSAVTVHATGVVKETGKTFWSTRDAGQKPFTYQAGVGSVISGWDQGCLGMKLGEVRELEIPAAEGYGEGGFPAWGIPPGGTLLFTIEVLEIE</sequence>
<dbReference type="Gene3D" id="3.10.50.40">
    <property type="match status" value="1"/>
</dbReference>
<gene>
    <name evidence="8" type="ORF">EGYM00163_LOCUS14349</name>
</gene>
<dbReference type="Pfam" id="PF00254">
    <property type="entry name" value="FKBP_C"/>
    <property type="match status" value="1"/>
</dbReference>
<dbReference type="InterPro" id="IPR046357">
    <property type="entry name" value="PPIase_dom_sf"/>
</dbReference>
<dbReference type="SUPFAM" id="SSF54534">
    <property type="entry name" value="FKBP-like"/>
    <property type="match status" value="1"/>
</dbReference>
<evidence type="ECO:0000256" key="1">
    <source>
        <dbReference type="ARBA" id="ARBA00000971"/>
    </source>
</evidence>
<keyword evidence="6" id="KW-0812">Transmembrane</keyword>
<dbReference type="GO" id="GO:0003755">
    <property type="term" value="F:peptidyl-prolyl cis-trans isomerase activity"/>
    <property type="evidence" value="ECO:0007669"/>
    <property type="project" value="UniProtKB-KW"/>
</dbReference>
<feature type="transmembrane region" description="Helical" evidence="6">
    <location>
        <begin position="25"/>
        <end position="46"/>
    </location>
</feature>
<protein>
    <recommendedName>
        <fullName evidence="2 5">peptidylprolyl isomerase</fullName>
        <ecNumber evidence="2 5">5.2.1.8</ecNumber>
    </recommendedName>
</protein>
<keyword evidence="4 5" id="KW-0413">Isomerase</keyword>
<dbReference type="InterPro" id="IPR001179">
    <property type="entry name" value="PPIase_FKBP_dom"/>
</dbReference>